<gene>
    <name evidence="1" type="ORF">J2X09_005399</name>
</gene>
<sequence>MSNEETVINEAPSLDDLVQVIRVGQCPSVSGRSTLTYQLGRLGADGEHYMRIHDNTGRGMFARDWVSAEAIRAVLEGDAPLTSSAFRPLYEGRSINTGGFLMAALRDLGVIGLDAENNRLHVRNPEVPLDSVFAPSLEAHAKVRRRGGK</sequence>
<organism evidence="1 2">
    <name type="scientific">Hydrogenophaga laconesensis</name>
    <dbReference type="NCBI Taxonomy" id="1805971"/>
    <lineage>
        <taxon>Bacteria</taxon>
        <taxon>Pseudomonadati</taxon>
        <taxon>Pseudomonadota</taxon>
        <taxon>Betaproteobacteria</taxon>
        <taxon>Burkholderiales</taxon>
        <taxon>Comamonadaceae</taxon>
        <taxon>Hydrogenophaga</taxon>
    </lineage>
</organism>
<reference evidence="1 2" key="1">
    <citation type="submission" date="2023-07" db="EMBL/GenBank/DDBJ databases">
        <title>Sorghum-associated microbial communities from plants grown in Nebraska, USA.</title>
        <authorList>
            <person name="Schachtman D."/>
        </authorList>
    </citation>
    <scope>NUCLEOTIDE SEQUENCE [LARGE SCALE GENOMIC DNA]</scope>
    <source>
        <strain evidence="1 2">BE240</strain>
    </source>
</reference>
<evidence type="ECO:0000313" key="1">
    <source>
        <dbReference type="EMBL" id="MDR7097623.1"/>
    </source>
</evidence>
<dbReference type="Proteomes" id="UP001265550">
    <property type="component" value="Unassembled WGS sequence"/>
</dbReference>
<dbReference type="RefSeq" id="WP_204735954.1">
    <property type="nucleotide sequence ID" value="NZ_JAVDWE010000039.1"/>
</dbReference>
<accession>A0ABU1VJF7</accession>
<name>A0ABU1VJF7_9BURK</name>
<evidence type="ECO:0000313" key="2">
    <source>
        <dbReference type="Proteomes" id="UP001265550"/>
    </source>
</evidence>
<protein>
    <submittedName>
        <fullName evidence="1">Uncharacterized protein</fullName>
    </submittedName>
</protein>
<dbReference type="EMBL" id="JAVDWE010000039">
    <property type="protein sequence ID" value="MDR7097623.1"/>
    <property type="molecule type" value="Genomic_DNA"/>
</dbReference>
<comment type="caution">
    <text evidence="1">The sequence shown here is derived from an EMBL/GenBank/DDBJ whole genome shotgun (WGS) entry which is preliminary data.</text>
</comment>
<keyword evidence="2" id="KW-1185">Reference proteome</keyword>
<proteinExistence type="predicted"/>